<evidence type="ECO:0000256" key="1">
    <source>
        <dbReference type="ARBA" id="ARBA00020920"/>
    </source>
</evidence>
<dbReference type="SUPFAM" id="SSF46565">
    <property type="entry name" value="Chaperone J-domain"/>
    <property type="match status" value="1"/>
</dbReference>
<dbReference type="GO" id="GO:0016671">
    <property type="term" value="F:oxidoreductase activity, acting on a sulfur group of donors, disulfide as acceptor"/>
    <property type="evidence" value="ECO:0007669"/>
    <property type="project" value="TreeGrafter"/>
</dbReference>
<dbReference type="GO" id="GO:0051787">
    <property type="term" value="F:misfolded protein binding"/>
    <property type="evidence" value="ECO:0007669"/>
    <property type="project" value="TreeGrafter"/>
</dbReference>
<dbReference type="PROSITE" id="PS51352">
    <property type="entry name" value="THIOREDOXIN_2"/>
    <property type="match status" value="4"/>
</dbReference>
<feature type="domain" description="J" evidence="3">
    <location>
        <begin position="89"/>
        <end position="165"/>
    </location>
</feature>
<dbReference type="GO" id="GO:0015035">
    <property type="term" value="F:protein-disulfide reductase activity"/>
    <property type="evidence" value="ECO:0007669"/>
    <property type="project" value="TreeGrafter"/>
</dbReference>
<dbReference type="GO" id="GO:0005788">
    <property type="term" value="C:endoplasmic reticulum lumen"/>
    <property type="evidence" value="ECO:0007669"/>
    <property type="project" value="TreeGrafter"/>
</dbReference>
<dbReference type="InterPro" id="IPR017937">
    <property type="entry name" value="Thioredoxin_CS"/>
</dbReference>
<dbReference type="InterPro" id="IPR001623">
    <property type="entry name" value="DnaJ_domain"/>
</dbReference>
<dbReference type="PANTHER" id="PTHR44340">
    <property type="entry name" value="DNAJ HOMOLOG SUBFAMILY C MEMBER 10"/>
    <property type="match status" value="1"/>
</dbReference>
<dbReference type="InterPro" id="IPR036249">
    <property type="entry name" value="Thioredoxin-like_sf"/>
</dbReference>
<reference evidence="5" key="1">
    <citation type="journal article" date="2019" name="bioRxiv">
        <title>The Genome of the Zebra Mussel, Dreissena polymorpha: A Resource for Invasive Species Research.</title>
        <authorList>
            <person name="McCartney M.A."/>
            <person name="Auch B."/>
            <person name="Kono T."/>
            <person name="Mallez S."/>
            <person name="Zhang Y."/>
            <person name="Obille A."/>
            <person name="Becker A."/>
            <person name="Abrahante J.E."/>
            <person name="Garbe J."/>
            <person name="Badalamenti J.P."/>
            <person name="Herman A."/>
            <person name="Mangelson H."/>
            <person name="Liachko I."/>
            <person name="Sullivan S."/>
            <person name="Sone E.D."/>
            <person name="Koren S."/>
            <person name="Silverstein K.A.T."/>
            <person name="Beckman K.B."/>
            <person name="Gohl D.M."/>
        </authorList>
    </citation>
    <scope>NUCLEOTIDE SEQUENCE</scope>
    <source>
        <strain evidence="5">Duluth1</strain>
        <tissue evidence="5">Whole animal</tissue>
    </source>
</reference>
<dbReference type="FunFam" id="3.40.30.10:FF:000087">
    <property type="entry name" value="DnaJ homolog subfamily C member 10"/>
    <property type="match status" value="1"/>
</dbReference>
<proteinExistence type="predicted"/>
<dbReference type="GO" id="GO:0036498">
    <property type="term" value="P:IRE1-mediated unfolded protein response"/>
    <property type="evidence" value="ECO:0007669"/>
    <property type="project" value="TreeGrafter"/>
</dbReference>
<dbReference type="InterPro" id="IPR036869">
    <property type="entry name" value="J_dom_sf"/>
</dbReference>
<evidence type="ECO:0000313" key="6">
    <source>
        <dbReference type="Proteomes" id="UP000828390"/>
    </source>
</evidence>
<evidence type="ECO:0000256" key="2">
    <source>
        <dbReference type="SAM" id="MobiDB-lite"/>
    </source>
</evidence>
<dbReference type="Gene3D" id="3.40.30.10">
    <property type="entry name" value="Glutaredoxin"/>
    <property type="match status" value="6"/>
</dbReference>
<evidence type="ECO:0000313" key="5">
    <source>
        <dbReference type="EMBL" id="KAH3752182.1"/>
    </source>
</evidence>
<evidence type="ECO:0000259" key="3">
    <source>
        <dbReference type="PROSITE" id="PS50076"/>
    </source>
</evidence>
<dbReference type="SUPFAM" id="SSF52833">
    <property type="entry name" value="Thioredoxin-like"/>
    <property type="match status" value="5"/>
</dbReference>
<keyword evidence="6" id="KW-1185">Reference proteome</keyword>
<dbReference type="InterPro" id="IPR013766">
    <property type="entry name" value="Thioredoxin_domain"/>
</dbReference>
<dbReference type="PROSITE" id="PS50076">
    <property type="entry name" value="DNAJ_2"/>
    <property type="match status" value="1"/>
</dbReference>
<organism evidence="5 6">
    <name type="scientific">Dreissena polymorpha</name>
    <name type="common">Zebra mussel</name>
    <name type="synonym">Mytilus polymorpha</name>
    <dbReference type="NCBI Taxonomy" id="45954"/>
    <lineage>
        <taxon>Eukaryota</taxon>
        <taxon>Metazoa</taxon>
        <taxon>Spiralia</taxon>
        <taxon>Lophotrochozoa</taxon>
        <taxon>Mollusca</taxon>
        <taxon>Bivalvia</taxon>
        <taxon>Autobranchia</taxon>
        <taxon>Heteroconchia</taxon>
        <taxon>Euheterodonta</taxon>
        <taxon>Imparidentia</taxon>
        <taxon>Neoheterodontei</taxon>
        <taxon>Myida</taxon>
        <taxon>Dreissenoidea</taxon>
        <taxon>Dreissenidae</taxon>
        <taxon>Dreissena</taxon>
    </lineage>
</organism>
<dbReference type="EMBL" id="JAIWYP010000010">
    <property type="protein sequence ID" value="KAH3752182.1"/>
    <property type="molecule type" value="Genomic_DNA"/>
</dbReference>
<dbReference type="AlphaFoldDB" id="A0A9D4DQA4"/>
<dbReference type="InterPro" id="IPR052460">
    <property type="entry name" value="ER_disulfide_reductase"/>
</dbReference>
<dbReference type="CDD" id="cd02961">
    <property type="entry name" value="PDI_a_family"/>
    <property type="match status" value="1"/>
</dbReference>
<dbReference type="Gene3D" id="1.10.287.110">
    <property type="entry name" value="DnaJ domain"/>
    <property type="match status" value="1"/>
</dbReference>
<sequence length="858" mass="97268">MEYLAQFPQGEGMMGDMDPSSRHSKSSESVNIWESGMCPLPSSSIQMNFYFASTRASIGTNCMRDIPPLFKLLGKVSLCFMNVSHGLIQQLQINGLLPPAGRSTSPCLCCSSSLSSASRATKDIVLQQGDKRYDDPEAHNKFLKITRAYEVLKDEDLRKKYDTHGEEGLSENFGRPKYESWQYYQEEFGIYDDDPEIITLSRADFEMSVESTDDVWFVNFYSPHCSHCHTLAPTWREVARELEGVIRIGAVNCEDEWQLCRMQGIRSYPSLMMYPIKEKFHGDKTRKELVKYALQHTKVRVFELWSGNFEGTVNQNENGLPWLISYCGEGGDCFTTSTALKVAGMLSELVNVGTMSCHGNNENLCETLGVEGGTVYYKDGVVQKGQGMSISSLVAQEVTNQVLSLLPDVTILDQEKLKDIREKLKSGEEGPWLIHFVEGDEGRHLELRKLPAMLSDIKVGRVDCQLVRYICNQLHIHKFPSFLVFKQSGGYEIYYGRATAHDVAAFARDASVIRLEALGPGDFESRRVGPSSQQAWFIDFFAPWCPPCMKLLPEFRKTAKNFGDVVNFGTVDCTIHADLCRMYNVRSYPTTILYNQSIPHQYHGHHNVHAMVEFIQDTLTPPVLTLDSTSFQQLVVGKGEEEIWLVDFYTTWCGPCLQMMPEWNRLAKMLKGTANVFVAKVECQEQSQLCNQQGVTSYPSLRLFPPRSSRGSHFIYNGWHRDAESLQAWAYEFLPSAVDTLTFQSFSSQVMEGREAWIVDFYAPWCGHCQVFKPQFERVANSIEGIARAGKVDCTQEQHLCQKAGVNSYPSVRFYPGDSNNQNYYGWDIVSQNAEEIVQFVKNNIPKQKLAAPNHDEF</sequence>
<feature type="domain" description="Thioredoxin" evidence="4">
    <location>
        <begin position="179"/>
        <end position="298"/>
    </location>
</feature>
<evidence type="ECO:0000259" key="4">
    <source>
        <dbReference type="PROSITE" id="PS51352"/>
    </source>
</evidence>
<dbReference type="Proteomes" id="UP000828390">
    <property type="component" value="Unassembled WGS sequence"/>
</dbReference>
<comment type="caution">
    <text evidence="5">The sequence shown here is derived from an EMBL/GenBank/DDBJ whole genome shotgun (WGS) entry which is preliminary data.</text>
</comment>
<feature type="domain" description="Thioredoxin" evidence="4">
    <location>
        <begin position="615"/>
        <end position="735"/>
    </location>
</feature>
<feature type="region of interest" description="Disordered" evidence="2">
    <location>
        <begin position="7"/>
        <end position="26"/>
    </location>
</feature>
<accession>A0A9D4DQA4</accession>
<dbReference type="PANTHER" id="PTHR44340:SF1">
    <property type="entry name" value="DNAJ HOMOLOG SUBFAMILY C MEMBER 10"/>
    <property type="match status" value="1"/>
</dbReference>
<dbReference type="Pfam" id="PF00085">
    <property type="entry name" value="Thioredoxin"/>
    <property type="match status" value="4"/>
</dbReference>
<name>A0A9D4DQA4_DREPO</name>
<feature type="domain" description="Thioredoxin" evidence="4">
    <location>
        <begin position="737"/>
        <end position="858"/>
    </location>
</feature>
<feature type="domain" description="Thioredoxin" evidence="4">
    <location>
        <begin position="504"/>
        <end position="614"/>
    </location>
</feature>
<protein>
    <recommendedName>
        <fullName evidence="1">DnaJ homolog subfamily C member 10</fullName>
    </recommendedName>
</protein>
<dbReference type="PROSITE" id="PS00194">
    <property type="entry name" value="THIOREDOXIN_1"/>
    <property type="match status" value="3"/>
</dbReference>
<reference evidence="5" key="2">
    <citation type="submission" date="2020-11" db="EMBL/GenBank/DDBJ databases">
        <authorList>
            <person name="McCartney M.A."/>
            <person name="Auch B."/>
            <person name="Kono T."/>
            <person name="Mallez S."/>
            <person name="Becker A."/>
            <person name="Gohl D.M."/>
            <person name="Silverstein K.A.T."/>
            <person name="Koren S."/>
            <person name="Bechman K.B."/>
            <person name="Herman A."/>
            <person name="Abrahante J.E."/>
            <person name="Garbe J."/>
        </authorList>
    </citation>
    <scope>NUCLEOTIDE SEQUENCE</scope>
    <source>
        <strain evidence="5">Duluth1</strain>
        <tissue evidence="5">Whole animal</tissue>
    </source>
</reference>
<gene>
    <name evidence="5" type="ORF">DPMN_186794</name>
</gene>